<feature type="coiled-coil region" evidence="1">
    <location>
        <begin position="39"/>
        <end position="87"/>
    </location>
</feature>
<dbReference type="EMBL" id="LAZR01009630">
    <property type="protein sequence ID" value="KKM71458.1"/>
    <property type="molecule type" value="Genomic_DNA"/>
</dbReference>
<organism evidence="2">
    <name type="scientific">marine sediment metagenome</name>
    <dbReference type="NCBI Taxonomy" id="412755"/>
    <lineage>
        <taxon>unclassified sequences</taxon>
        <taxon>metagenomes</taxon>
        <taxon>ecological metagenomes</taxon>
    </lineage>
</organism>
<sequence>MSEAKKVLDRIREGKFPCGMSQPVCGHFRTIPTVPLEQIAELEDERDGLNVRCEALVELLTSLTKQRDDAARQLAVARAQIDACEDRVCVADKAWQTAEAYRVQMCDLLGVDYTCPEPETSTEVVARMKREIADLKADLALNAAMLARQTDLARQAESDLAAAECLLGEAERGAVQVNDDLRRGREIEEELGRAREQIAALTARLAAVMEALEKARWWMQAAVVHCEGSLRGAHVEVEAAVVDAQASMPLAVKRLRTIGDGGVDKQPEVASDRFEGGVEARLAVMMEALEEAKRIIEEEHFEKFGRAVILKTRTPKLFAALADMPQAVKRLLAIVEAAAETINGCPSGEADHSCARAPDEDCHWYSLCKAVRGEQTE</sequence>
<reference evidence="2" key="1">
    <citation type="journal article" date="2015" name="Nature">
        <title>Complex archaea that bridge the gap between prokaryotes and eukaryotes.</title>
        <authorList>
            <person name="Spang A."/>
            <person name="Saw J.H."/>
            <person name="Jorgensen S.L."/>
            <person name="Zaremba-Niedzwiedzka K."/>
            <person name="Martijn J."/>
            <person name="Lind A.E."/>
            <person name="van Eijk R."/>
            <person name="Schleper C."/>
            <person name="Guy L."/>
            <person name="Ettema T.J."/>
        </authorList>
    </citation>
    <scope>NUCLEOTIDE SEQUENCE</scope>
</reference>
<gene>
    <name evidence="2" type="ORF">LCGC14_1430410</name>
</gene>
<feature type="coiled-coil region" evidence="1">
    <location>
        <begin position="146"/>
        <end position="211"/>
    </location>
</feature>
<name>A0A0F9JP36_9ZZZZ</name>
<evidence type="ECO:0000313" key="2">
    <source>
        <dbReference type="EMBL" id="KKM71458.1"/>
    </source>
</evidence>
<keyword evidence="1" id="KW-0175">Coiled coil</keyword>
<proteinExistence type="predicted"/>
<protein>
    <submittedName>
        <fullName evidence="2">Uncharacterized protein</fullName>
    </submittedName>
</protein>
<accession>A0A0F9JP36</accession>
<comment type="caution">
    <text evidence="2">The sequence shown here is derived from an EMBL/GenBank/DDBJ whole genome shotgun (WGS) entry which is preliminary data.</text>
</comment>
<evidence type="ECO:0000256" key="1">
    <source>
        <dbReference type="SAM" id="Coils"/>
    </source>
</evidence>
<dbReference type="AlphaFoldDB" id="A0A0F9JP36"/>